<proteinExistence type="predicted"/>
<reference evidence="2" key="1">
    <citation type="submission" date="2015-05" db="EMBL/GenBank/DDBJ databases">
        <authorList>
            <consortium name="Pathogen Informatics"/>
        </authorList>
    </citation>
    <scope>NUCLEOTIDE SEQUENCE [LARGE SCALE GENOMIC DNA]</scope>
    <source>
        <strain evidence="2">T1-815</strain>
    </source>
</reference>
<accession>A0A0M6WGZ9</accession>
<dbReference type="EMBL" id="CVRQ01000014">
    <property type="protein sequence ID" value="CRL35736.1"/>
    <property type="molecule type" value="Genomic_DNA"/>
</dbReference>
<evidence type="ECO:0000313" key="2">
    <source>
        <dbReference type="Proteomes" id="UP000049472"/>
    </source>
</evidence>
<name>A0A0M6WGZ9_9FIRM</name>
<sequence length="66" mass="7470">MRIGLEIEVSDKELLGRLANVKKKKEALDLAVAQLESCITSRYEANKHIAKETYQPALFEEGENHV</sequence>
<dbReference type="Proteomes" id="UP000049472">
    <property type="component" value="Unassembled WGS sequence"/>
</dbReference>
<dbReference type="AlphaFoldDB" id="A0A0M6WGZ9"/>
<keyword evidence="2" id="KW-1185">Reference proteome</keyword>
<evidence type="ECO:0000313" key="1">
    <source>
        <dbReference type="EMBL" id="CRL35736.1"/>
    </source>
</evidence>
<dbReference type="RefSeq" id="WP_055061490.1">
    <property type="nucleotide sequence ID" value="NZ_CVRQ01000014.1"/>
</dbReference>
<protein>
    <submittedName>
        <fullName evidence="1">Uncharacterized protein</fullName>
    </submittedName>
</protein>
<organism evidence="1 2">
    <name type="scientific">Agathobacter rectalis</name>
    <dbReference type="NCBI Taxonomy" id="39491"/>
    <lineage>
        <taxon>Bacteria</taxon>
        <taxon>Bacillati</taxon>
        <taxon>Bacillota</taxon>
        <taxon>Clostridia</taxon>
        <taxon>Lachnospirales</taxon>
        <taxon>Lachnospiraceae</taxon>
        <taxon>Agathobacter</taxon>
    </lineage>
</organism>
<gene>
    <name evidence="1" type="ORF">T1815_11781</name>
</gene>